<evidence type="ECO:0000259" key="2">
    <source>
        <dbReference type="PROSITE" id="PS50943"/>
    </source>
</evidence>
<dbReference type="GO" id="GO:0003677">
    <property type="term" value="F:DNA binding"/>
    <property type="evidence" value="ECO:0007669"/>
    <property type="project" value="UniProtKB-KW"/>
</dbReference>
<dbReference type="PANTHER" id="PTHR46797:SF1">
    <property type="entry name" value="METHYLPHOSPHONATE SYNTHASE"/>
    <property type="match status" value="1"/>
</dbReference>
<dbReference type="CDD" id="cd00093">
    <property type="entry name" value="HTH_XRE"/>
    <property type="match status" value="1"/>
</dbReference>
<dbReference type="SUPFAM" id="SSF47413">
    <property type="entry name" value="lambda repressor-like DNA-binding domains"/>
    <property type="match status" value="1"/>
</dbReference>
<dbReference type="Proteomes" id="UP000192903">
    <property type="component" value="Unassembled WGS sequence"/>
</dbReference>
<dbReference type="AlphaFoldDB" id="A0A1X7EXX9"/>
<evidence type="ECO:0000256" key="1">
    <source>
        <dbReference type="ARBA" id="ARBA00023125"/>
    </source>
</evidence>
<dbReference type="RefSeq" id="WP_085422239.1">
    <property type="nucleotide sequence ID" value="NZ_FXAF01000006.1"/>
</dbReference>
<dbReference type="GO" id="GO:0005829">
    <property type="term" value="C:cytosol"/>
    <property type="evidence" value="ECO:0007669"/>
    <property type="project" value="TreeGrafter"/>
</dbReference>
<name>A0A1X7EXX9_9HYPH</name>
<dbReference type="Gene3D" id="1.10.260.40">
    <property type="entry name" value="lambda repressor-like DNA-binding domains"/>
    <property type="match status" value="1"/>
</dbReference>
<accession>A0A1X7EXX9</accession>
<feature type="domain" description="HTH cro/C1-type" evidence="2">
    <location>
        <begin position="12"/>
        <end position="66"/>
    </location>
</feature>
<dbReference type="EMBL" id="FXAF01000006">
    <property type="protein sequence ID" value="SMF42313.1"/>
    <property type="molecule type" value="Genomic_DNA"/>
</dbReference>
<dbReference type="InterPro" id="IPR001387">
    <property type="entry name" value="Cro/C1-type_HTH"/>
</dbReference>
<dbReference type="PROSITE" id="PS50943">
    <property type="entry name" value="HTH_CROC1"/>
    <property type="match status" value="1"/>
</dbReference>
<evidence type="ECO:0000313" key="3">
    <source>
        <dbReference type="EMBL" id="SMF42313.1"/>
    </source>
</evidence>
<dbReference type="GO" id="GO:0003700">
    <property type="term" value="F:DNA-binding transcription factor activity"/>
    <property type="evidence" value="ECO:0007669"/>
    <property type="project" value="TreeGrafter"/>
</dbReference>
<dbReference type="SMART" id="SM00530">
    <property type="entry name" value="HTH_XRE"/>
    <property type="match status" value="1"/>
</dbReference>
<dbReference type="InterPro" id="IPR010982">
    <property type="entry name" value="Lambda_DNA-bd_dom_sf"/>
</dbReference>
<gene>
    <name evidence="3" type="ORF">SAMN02982989_1988</name>
</gene>
<reference evidence="4" key="1">
    <citation type="submission" date="2017-04" db="EMBL/GenBank/DDBJ databases">
        <authorList>
            <person name="Varghese N."/>
            <person name="Submissions S."/>
        </authorList>
    </citation>
    <scope>NUCLEOTIDE SEQUENCE [LARGE SCALE GENOMIC DNA]</scope>
    <source>
        <strain evidence="4">B4P</strain>
    </source>
</reference>
<protein>
    <submittedName>
        <fullName evidence="3">Helix-turn-helix</fullName>
    </submittedName>
</protein>
<sequence>MEDVCAILARNIKAARKRLNLSQEELSDRAEIDRTYVSGIERQVRNPTITVVAKFAEALETTTADLLTDRSIDRAGME</sequence>
<keyword evidence="1" id="KW-0238">DNA-binding</keyword>
<dbReference type="Pfam" id="PF01381">
    <property type="entry name" value="HTH_3"/>
    <property type="match status" value="1"/>
</dbReference>
<proteinExistence type="predicted"/>
<dbReference type="OrthoDB" id="9815697at2"/>
<dbReference type="PANTHER" id="PTHR46797">
    <property type="entry name" value="HTH-TYPE TRANSCRIPTIONAL REGULATOR"/>
    <property type="match status" value="1"/>
</dbReference>
<keyword evidence="4" id="KW-1185">Reference proteome</keyword>
<evidence type="ECO:0000313" key="4">
    <source>
        <dbReference type="Proteomes" id="UP000192903"/>
    </source>
</evidence>
<dbReference type="InterPro" id="IPR050807">
    <property type="entry name" value="TransReg_Diox_bact_type"/>
</dbReference>
<organism evidence="3 4">
    <name type="scientific">Xaviernesmea oryzae</name>
    <dbReference type="NCBI Taxonomy" id="464029"/>
    <lineage>
        <taxon>Bacteria</taxon>
        <taxon>Pseudomonadati</taxon>
        <taxon>Pseudomonadota</taxon>
        <taxon>Alphaproteobacteria</taxon>
        <taxon>Hyphomicrobiales</taxon>
        <taxon>Rhizobiaceae</taxon>
        <taxon>Rhizobium/Agrobacterium group</taxon>
        <taxon>Xaviernesmea</taxon>
    </lineage>
</organism>
<dbReference type="STRING" id="464029.SAMN02982989_1988"/>